<evidence type="ECO:0008006" key="3">
    <source>
        <dbReference type="Google" id="ProtNLM"/>
    </source>
</evidence>
<dbReference type="EMBL" id="JAPDDT010000007">
    <property type="protein sequence ID" value="MCW1924287.1"/>
    <property type="molecule type" value="Genomic_DNA"/>
</dbReference>
<dbReference type="SUPFAM" id="SSF52777">
    <property type="entry name" value="CoA-dependent acyltransferases"/>
    <property type="match status" value="1"/>
</dbReference>
<dbReference type="RefSeq" id="WP_264488396.1">
    <property type="nucleotide sequence ID" value="NZ_JAPDDT010000007.1"/>
</dbReference>
<organism evidence="1 2">
    <name type="scientific">Luteolibacter arcticus</name>
    <dbReference type="NCBI Taxonomy" id="1581411"/>
    <lineage>
        <taxon>Bacteria</taxon>
        <taxon>Pseudomonadati</taxon>
        <taxon>Verrucomicrobiota</taxon>
        <taxon>Verrucomicrobiia</taxon>
        <taxon>Verrucomicrobiales</taxon>
        <taxon>Verrucomicrobiaceae</taxon>
        <taxon>Luteolibacter</taxon>
    </lineage>
</organism>
<reference evidence="1 2" key="1">
    <citation type="submission" date="2022-10" db="EMBL/GenBank/DDBJ databases">
        <title>Luteolibacter arcticus strain CCTCC AB 2014275, whole genome shotgun sequencing project.</title>
        <authorList>
            <person name="Zhao G."/>
            <person name="Shen L."/>
        </authorList>
    </citation>
    <scope>NUCLEOTIDE SEQUENCE [LARGE SCALE GENOMIC DNA]</scope>
    <source>
        <strain evidence="1 2">CCTCC AB 2014275</strain>
    </source>
</reference>
<keyword evidence="2" id="KW-1185">Reference proteome</keyword>
<evidence type="ECO:0000313" key="1">
    <source>
        <dbReference type="EMBL" id="MCW1924287.1"/>
    </source>
</evidence>
<proteinExistence type="predicted"/>
<dbReference type="Proteomes" id="UP001320876">
    <property type="component" value="Unassembled WGS sequence"/>
</dbReference>
<evidence type="ECO:0000313" key="2">
    <source>
        <dbReference type="Proteomes" id="UP001320876"/>
    </source>
</evidence>
<gene>
    <name evidence="1" type="ORF">OKA05_17105</name>
</gene>
<dbReference type="InterPro" id="IPR023213">
    <property type="entry name" value="CAT-like_dom_sf"/>
</dbReference>
<comment type="caution">
    <text evidence="1">The sequence shown here is derived from an EMBL/GenBank/DDBJ whole genome shotgun (WGS) entry which is preliminary data.</text>
</comment>
<sequence length="437" mass="47870">MPAPLHPLPPLAATCSDGFLHGLESLMRRSGQGHHLAATVIECEGAPDLDALRNAADVLGHRYPVLHSRISRGGDFIARWGLDEAVPAAIPLEVHELSKGGLHDLIGRLLNARDPDIRAPGANLRFHIVITSPSTWALVLVWSHSLHDAVGIDKLLLEIAAPGDDRTPRSGGLDSPTPAEPMSALYQRALPAIQEMRTFPQWRIRSLHRKGVRPGESRVSVVNFDREATAAIRTKMAATAGELLLLPYFATIASRAVQAVIAARHPDEQVPVLLSLPVQRQADRPLFQNHMSVYTLLLTAEDLAELKPATRVLYRKYADFMRRKLPGAMDALMRMMERCPSRFYNLPTFVYLKGELCTLFHSHTGGFAPGLTDMHGSRVTNGYHVPSVSSPPGIGIFFSEFNGQLSMTLSWKDGCLSSAELELLKQTLSEDLGAPVP</sequence>
<protein>
    <recommendedName>
        <fullName evidence="3">Condensation domain-containing protein</fullName>
    </recommendedName>
</protein>
<name>A0ABT3GLC1_9BACT</name>
<dbReference type="Gene3D" id="3.30.559.10">
    <property type="entry name" value="Chloramphenicol acetyltransferase-like domain"/>
    <property type="match status" value="1"/>
</dbReference>
<accession>A0ABT3GLC1</accession>